<name>A0AAE3E149_9FIRM</name>
<dbReference type="EMBL" id="JAJEQM010000023">
    <property type="protein sequence ID" value="MCC2211698.1"/>
    <property type="molecule type" value="Genomic_DNA"/>
</dbReference>
<keyword evidence="2" id="KW-1185">Reference proteome</keyword>
<protein>
    <submittedName>
        <fullName evidence="1">Uncharacterized protein</fullName>
    </submittedName>
</protein>
<proteinExistence type="predicted"/>
<accession>A0AAE3E149</accession>
<sequence>MSNVTIRTCVLGVDAYYCKDMFRIRADILESREGGSIRFSEYSRNKFDKEIDAWNFLDKFRTIIEELYDKKVFVTCYVVKNENGREILMSRLR</sequence>
<dbReference type="AlphaFoldDB" id="A0AAE3E149"/>
<organism evidence="1 2">
    <name type="scientific">Hominilimicola fabiformis</name>
    <dbReference type="NCBI Taxonomy" id="2885356"/>
    <lineage>
        <taxon>Bacteria</taxon>
        <taxon>Bacillati</taxon>
        <taxon>Bacillota</taxon>
        <taxon>Clostridia</taxon>
        <taxon>Eubacteriales</taxon>
        <taxon>Oscillospiraceae</taxon>
        <taxon>Hominilimicola</taxon>
    </lineage>
</organism>
<dbReference type="Proteomes" id="UP001198242">
    <property type="component" value="Unassembled WGS sequence"/>
</dbReference>
<evidence type="ECO:0000313" key="1">
    <source>
        <dbReference type="EMBL" id="MCC2211698.1"/>
    </source>
</evidence>
<comment type="caution">
    <text evidence="1">The sequence shown here is derived from an EMBL/GenBank/DDBJ whole genome shotgun (WGS) entry which is preliminary data.</text>
</comment>
<evidence type="ECO:0000313" key="2">
    <source>
        <dbReference type="Proteomes" id="UP001198242"/>
    </source>
</evidence>
<dbReference type="RefSeq" id="WP_308457127.1">
    <property type="nucleotide sequence ID" value="NZ_JAJEQM010000023.1"/>
</dbReference>
<reference evidence="1 2" key="1">
    <citation type="submission" date="2021-10" db="EMBL/GenBank/DDBJ databases">
        <title>Anaerobic single-cell dispensing facilitates the cultivation of human gut bacteria.</title>
        <authorList>
            <person name="Afrizal A."/>
        </authorList>
    </citation>
    <scope>NUCLEOTIDE SEQUENCE [LARGE SCALE GENOMIC DNA]</scope>
    <source>
        <strain evidence="1 2">CLA-AA-H232</strain>
    </source>
</reference>
<gene>
    <name evidence="1" type="ORF">LKE05_12995</name>
</gene>